<name>A0A0G4HL42_9ALVE</name>
<protein>
    <submittedName>
        <fullName evidence="1">Uncharacterized protein</fullName>
    </submittedName>
</protein>
<dbReference type="EMBL" id="CDMZ01003018">
    <property type="protein sequence ID" value="CEM44795.1"/>
    <property type="molecule type" value="Genomic_DNA"/>
</dbReference>
<feature type="non-terminal residue" evidence="1">
    <location>
        <position position="217"/>
    </location>
</feature>
<sequence>MDIQVETIEGMAGREKRVLRLDLLGETEAYRRRNEIIRATDNFEAPGSNGEPPEQSSWMGDNWLFKWCFGPSKSASRTPDVVTVPDYDQPGKKFTPSNLIEVIVPKYKYVDNNVERTVVVQKFKYPPPGPGVRVVEKKDPVYIEQIVEEPKTKTIWKTCKIPITQKYKVVPANPDSEAHEKSGMVFRLLKETVKIEEKEVLVDNPDEIDGVVVHRVV</sequence>
<gene>
    <name evidence="1" type="ORF">Cvel_7288</name>
</gene>
<evidence type="ECO:0000313" key="1">
    <source>
        <dbReference type="EMBL" id="CEM44795.1"/>
    </source>
</evidence>
<proteinExistence type="predicted"/>
<reference evidence="1" key="1">
    <citation type="submission" date="2014-11" db="EMBL/GenBank/DDBJ databases">
        <authorList>
            <person name="Otto D Thomas"/>
            <person name="Naeem Raeece"/>
        </authorList>
    </citation>
    <scope>NUCLEOTIDE SEQUENCE</scope>
</reference>
<accession>A0A0G4HL42</accession>
<dbReference type="AlphaFoldDB" id="A0A0G4HL42"/>
<organism evidence="1">
    <name type="scientific">Chromera velia CCMP2878</name>
    <dbReference type="NCBI Taxonomy" id="1169474"/>
    <lineage>
        <taxon>Eukaryota</taxon>
        <taxon>Sar</taxon>
        <taxon>Alveolata</taxon>
        <taxon>Colpodellida</taxon>
        <taxon>Chromeraceae</taxon>
        <taxon>Chromera</taxon>
    </lineage>
</organism>